<dbReference type="NCBIfam" id="TIGR00095">
    <property type="entry name" value="16S rRNA (guanine(966)-N(2))-methyltransferase RsmD"/>
    <property type="match status" value="1"/>
</dbReference>
<evidence type="ECO:0000313" key="4">
    <source>
        <dbReference type="EMBL" id="NFV82268.1"/>
    </source>
</evidence>
<proteinExistence type="predicted"/>
<gene>
    <name evidence="4" type="primary">rsmD</name>
    <name evidence="4" type="ORF">G4223_19330</name>
</gene>
<keyword evidence="5" id="KW-1185">Reference proteome</keyword>
<dbReference type="InterPro" id="IPR004398">
    <property type="entry name" value="RNA_MeTrfase_RsmD"/>
</dbReference>
<comment type="caution">
    <text evidence="4">The sequence shown here is derived from an EMBL/GenBank/DDBJ whole genome shotgun (WGS) entry which is preliminary data.</text>
</comment>
<organism evidence="4 5">
    <name type="scientific">Magnetospirillum aberrantis SpK</name>
    <dbReference type="NCBI Taxonomy" id="908842"/>
    <lineage>
        <taxon>Bacteria</taxon>
        <taxon>Pseudomonadati</taxon>
        <taxon>Pseudomonadota</taxon>
        <taxon>Alphaproteobacteria</taxon>
        <taxon>Rhodospirillales</taxon>
        <taxon>Rhodospirillaceae</taxon>
        <taxon>Magnetospirillum</taxon>
    </lineage>
</organism>
<feature type="region of interest" description="Disordered" evidence="3">
    <location>
        <begin position="1"/>
        <end position="24"/>
    </location>
</feature>
<evidence type="ECO:0000313" key="5">
    <source>
        <dbReference type="Proteomes" id="UP000480684"/>
    </source>
</evidence>
<dbReference type="PANTHER" id="PTHR43542">
    <property type="entry name" value="METHYLTRANSFERASE"/>
    <property type="match status" value="1"/>
</dbReference>
<dbReference type="EMBL" id="JAAIYP010000047">
    <property type="protein sequence ID" value="NFV82268.1"/>
    <property type="molecule type" value="Genomic_DNA"/>
</dbReference>
<name>A0A7C9UWN2_9PROT</name>
<dbReference type="AlphaFoldDB" id="A0A7C9UWN2"/>
<evidence type="ECO:0000256" key="1">
    <source>
        <dbReference type="ARBA" id="ARBA00022603"/>
    </source>
</evidence>
<dbReference type="SUPFAM" id="SSF53335">
    <property type="entry name" value="S-adenosyl-L-methionine-dependent methyltransferases"/>
    <property type="match status" value="1"/>
</dbReference>
<protein>
    <submittedName>
        <fullName evidence="4">16S rRNA (Guanine(966)-N(2))-methyltransferase RsmD</fullName>
        <ecNumber evidence="4">2.1.1.171</ecNumber>
    </submittedName>
</protein>
<dbReference type="PIRSF" id="PIRSF004553">
    <property type="entry name" value="CHP00095"/>
    <property type="match status" value="1"/>
</dbReference>
<keyword evidence="2 4" id="KW-0808">Transferase</keyword>
<dbReference type="Proteomes" id="UP000480684">
    <property type="component" value="Unassembled WGS sequence"/>
</dbReference>
<sequence length="187" mass="19714">MRIVGGSHKGRRLTAPDGRVTRPTSDRARESLFNILAHSALVELEGACVLDAFAGSGALGLEALSRGAGHVWFLEKHPSALAAIKANVAELREEARATILRADATKPPPAIHPCNLVLLDAPYDKNLSTPCLAALAAKGWLAPAALAVVEVAARESLSLPEGFALEDERTYGAARVAFMVYQPKTAA</sequence>
<keyword evidence="1 4" id="KW-0489">Methyltransferase</keyword>
<dbReference type="Pfam" id="PF03602">
    <property type="entry name" value="Cons_hypoth95"/>
    <property type="match status" value="1"/>
</dbReference>
<dbReference type="InterPro" id="IPR029063">
    <property type="entry name" value="SAM-dependent_MTases_sf"/>
</dbReference>
<dbReference type="EC" id="2.1.1.171" evidence="4"/>
<dbReference type="RefSeq" id="WP_163683130.1">
    <property type="nucleotide sequence ID" value="NZ_JAAIYP010000047.1"/>
</dbReference>
<dbReference type="PANTHER" id="PTHR43542:SF1">
    <property type="entry name" value="METHYLTRANSFERASE"/>
    <property type="match status" value="1"/>
</dbReference>
<dbReference type="CDD" id="cd02440">
    <property type="entry name" value="AdoMet_MTases"/>
    <property type="match status" value="1"/>
</dbReference>
<accession>A0A7C9UWN2</accession>
<evidence type="ECO:0000256" key="2">
    <source>
        <dbReference type="ARBA" id="ARBA00022679"/>
    </source>
</evidence>
<reference evidence="4 5" key="1">
    <citation type="submission" date="2020-02" db="EMBL/GenBank/DDBJ databases">
        <authorList>
            <person name="Dziuba M."/>
            <person name="Kuznetsov B."/>
            <person name="Mardanov A."/>
            <person name="Ravin N."/>
            <person name="Grouzdev D."/>
        </authorList>
    </citation>
    <scope>NUCLEOTIDE SEQUENCE [LARGE SCALE GENOMIC DNA]</scope>
    <source>
        <strain evidence="4 5">SpK</strain>
    </source>
</reference>
<dbReference type="GO" id="GO:0052913">
    <property type="term" value="F:16S rRNA (guanine(966)-N(2))-methyltransferase activity"/>
    <property type="evidence" value="ECO:0007669"/>
    <property type="project" value="UniProtKB-EC"/>
</dbReference>
<dbReference type="Gene3D" id="3.40.50.150">
    <property type="entry name" value="Vaccinia Virus protein VP39"/>
    <property type="match status" value="1"/>
</dbReference>
<evidence type="ECO:0000256" key="3">
    <source>
        <dbReference type="SAM" id="MobiDB-lite"/>
    </source>
</evidence>